<evidence type="ECO:0008006" key="4">
    <source>
        <dbReference type="Google" id="ProtNLM"/>
    </source>
</evidence>
<feature type="compositionally biased region" description="Basic and acidic residues" evidence="1">
    <location>
        <begin position="28"/>
        <end position="41"/>
    </location>
</feature>
<gene>
    <name evidence="2" type="ORF">SAMN04488074_101981</name>
</gene>
<name>A0A1G8SH61_9PSEU</name>
<dbReference type="SUPFAM" id="SSF53756">
    <property type="entry name" value="UDP-Glycosyltransferase/glycogen phosphorylase"/>
    <property type="match status" value="1"/>
</dbReference>
<dbReference type="EMBL" id="FNET01000001">
    <property type="protein sequence ID" value="SDJ28541.1"/>
    <property type="molecule type" value="Genomic_DNA"/>
</dbReference>
<accession>A0A1G8SH61</accession>
<organism evidence="2 3">
    <name type="scientific">Lentzea albidocapillata subsp. violacea</name>
    <dbReference type="NCBI Taxonomy" id="128104"/>
    <lineage>
        <taxon>Bacteria</taxon>
        <taxon>Bacillati</taxon>
        <taxon>Actinomycetota</taxon>
        <taxon>Actinomycetes</taxon>
        <taxon>Pseudonocardiales</taxon>
        <taxon>Pseudonocardiaceae</taxon>
        <taxon>Lentzea</taxon>
    </lineage>
</organism>
<evidence type="ECO:0000256" key="1">
    <source>
        <dbReference type="SAM" id="MobiDB-lite"/>
    </source>
</evidence>
<sequence length="584" mass="63026">MTCRPDTSVAVSGALEFEDHARKPGNPEARKPGSPETRKPGNPETESVRWATFRAQRRVLVVARTLTSAIRLLEALPVFAGDHRVQVLFTVDTRSRFSSGAVELIRGLPAHAIPWETAPDIDCDLVLAASEKIDFQPARAVPVLVLPHGVGFHKHVPDVDSAETRVSGVVAPEVLRQGGARMLVTHPDQVRHLTTLVPEAAGRTVLGGDTSFDLLTGSASVRGHYRDRLGLTGGQRLVLLTSTWSGQSLLGTHPELAERLLRELPVDEYRVAAVAHPNVWAWHGAWEVRRILDTALKSGLLLVEPTQGWHAAMIASDVVLGDHGSLSLYAAASGRPLVLAAFGDEVVDGTPMAELGRTAHRLDPAGDLRPQLDAAIREHDAAKAELVADALFALPGRALQVLRAWCYDALRLSEPDRPQPSLTCPDPREALPSVYSFEITGTVHNGATVALNRFPVQAGGHRPPPGSTAIRHVGVDVRERNLRRFADAATIVRGETDDDNRIGNWLITTLERFPGCRMTGHATPRGCDIMIRDGRRLSLHAPAALRDAGLLTSALYTLMAAGSGLPGEFELRVGDRSGTVTVSR</sequence>
<feature type="region of interest" description="Disordered" evidence="1">
    <location>
        <begin position="1"/>
        <end position="47"/>
    </location>
</feature>
<dbReference type="Proteomes" id="UP000199682">
    <property type="component" value="Unassembled WGS sequence"/>
</dbReference>
<proteinExistence type="predicted"/>
<reference evidence="3" key="1">
    <citation type="submission" date="2016-10" db="EMBL/GenBank/DDBJ databases">
        <authorList>
            <person name="Varghese N."/>
            <person name="Submissions S."/>
        </authorList>
    </citation>
    <scope>NUCLEOTIDE SEQUENCE [LARGE SCALE GENOMIC DNA]</scope>
    <source>
        <strain evidence="3">DSM 44796</strain>
    </source>
</reference>
<dbReference type="AlphaFoldDB" id="A0A1G8SH61"/>
<evidence type="ECO:0000313" key="3">
    <source>
        <dbReference type="Proteomes" id="UP000199682"/>
    </source>
</evidence>
<evidence type="ECO:0000313" key="2">
    <source>
        <dbReference type="EMBL" id="SDJ28541.1"/>
    </source>
</evidence>
<protein>
    <recommendedName>
        <fullName evidence="4">CDP-Glycerol:Poly(Glycerophosphate) glycerophosphotransferase</fullName>
    </recommendedName>
</protein>